<proteinExistence type="predicted"/>
<accession>A0A4C1ZCH3</accession>
<dbReference type="AlphaFoldDB" id="A0A4C1ZCH3"/>
<keyword evidence="2" id="KW-1185">Reference proteome</keyword>
<gene>
    <name evidence="1" type="ORF">EVAR_65564_1</name>
</gene>
<evidence type="ECO:0000313" key="1">
    <source>
        <dbReference type="EMBL" id="GBP84639.1"/>
    </source>
</evidence>
<dbReference type="Proteomes" id="UP000299102">
    <property type="component" value="Unassembled WGS sequence"/>
</dbReference>
<comment type="caution">
    <text evidence="1">The sequence shown here is derived from an EMBL/GenBank/DDBJ whole genome shotgun (WGS) entry which is preliminary data.</text>
</comment>
<dbReference type="EMBL" id="BGZK01001691">
    <property type="protein sequence ID" value="GBP84639.1"/>
    <property type="molecule type" value="Genomic_DNA"/>
</dbReference>
<name>A0A4C1ZCH3_EUMVA</name>
<protein>
    <submittedName>
        <fullName evidence="1">Uncharacterized protein</fullName>
    </submittedName>
</protein>
<organism evidence="1 2">
    <name type="scientific">Eumeta variegata</name>
    <name type="common">Bagworm moth</name>
    <name type="synonym">Eumeta japonica</name>
    <dbReference type="NCBI Taxonomy" id="151549"/>
    <lineage>
        <taxon>Eukaryota</taxon>
        <taxon>Metazoa</taxon>
        <taxon>Ecdysozoa</taxon>
        <taxon>Arthropoda</taxon>
        <taxon>Hexapoda</taxon>
        <taxon>Insecta</taxon>
        <taxon>Pterygota</taxon>
        <taxon>Neoptera</taxon>
        <taxon>Endopterygota</taxon>
        <taxon>Lepidoptera</taxon>
        <taxon>Glossata</taxon>
        <taxon>Ditrysia</taxon>
        <taxon>Tineoidea</taxon>
        <taxon>Psychidae</taxon>
        <taxon>Oiketicinae</taxon>
        <taxon>Eumeta</taxon>
    </lineage>
</organism>
<evidence type="ECO:0000313" key="2">
    <source>
        <dbReference type="Proteomes" id="UP000299102"/>
    </source>
</evidence>
<sequence>MTVVQITGTNLCAVNNALSGERDGCVRPRPARPAAALISGEYRTGRPARDWLVGRHVIRMREAYLTSQSLAVHQHKTSVGACVNHTTHSSDRRAYR</sequence>
<reference evidence="1 2" key="1">
    <citation type="journal article" date="2019" name="Commun. Biol.">
        <title>The bagworm genome reveals a unique fibroin gene that provides high tensile strength.</title>
        <authorList>
            <person name="Kono N."/>
            <person name="Nakamura H."/>
            <person name="Ohtoshi R."/>
            <person name="Tomita M."/>
            <person name="Numata K."/>
            <person name="Arakawa K."/>
        </authorList>
    </citation>
    <scope>NUCLEOTIDE SEQUENCE [LARGE SCALE GENOMIC DNA]</scope>
</reference>